<dbReference type="Pfam" id="PF25917">
    <property type="entry name" value="BSH_RND"/>
    <property type="match status" value="1"/>
</dbReference>
<dbReference type="Gene3D" id="2.40.30.170">
    <property type="match status" value="1"/>
</dbReference>
<dbReference type="Pfam" id="PF25967">
    <property type="entry name" value="RND-MFP_C"/>
    <property type="match status" value="1"/>
</dbReference>
<name>A0A1I7K2B3_9BURK</name>
<dbReference type="SUPFAM" id="SSF111369">
    <property type="entry name" value="HlyD-like secretion proteins"/>
    <property type="match status" value="1"/>
</dbReference>
<dbReference type="Gene3D" id="2.40.420.20">
    <property type="match status" value="1"/>
</dbReference>
<keyword evidence="10" id="KW-1185">Reference proteome</keyword>
<dbReference type="NCBIfam" id="TIGR01730">
    <property type="entry name" value="RND_mfp"/>
    <property type="match status" value="1"/>
</dbReference>
<dbReference type="GO" id="GO:1990281">
    <property type="term" value="C:efflux pump complex"/>
    <property type="evidence" value="ECO:0007669"/>
    <property type="project" value="TreeGrafter"/>
</dbReference>
<dbReference type="RefSeq" id="WP_054257350.1">
    <property type="nucleotide sequence ID" value="NZ_CYIG01000037.1"/>
</dbReference>
<sequence>MRFPSALVRPRAGLFLRPGRVRSSRSAAAWLCAVAAAALATGCTRPEPPPEPVRAVKLLTVGEGDLQAQREFAGEVRARVESRLSFRVAGKLVQRHVELGQAVKPGQLLAQLDAQDYVLALDAARAQVAAAVTQRDLAAADFKRFAQLKAQNFISGAELERREATLKSAQAQLDQAQAQVAAQGNQQAYTRLVADVAGVVTGIEAEPGQVLSAGTTVVRIAQDGARDVVFSVPEDQVARVRVGQDVQVRTWSGGAPFNGKVRDVAASADPVTRTYLVKVAVAGAQVPALGSTVYALPAALSQVGQKALKLPTSALRQDGQQTAVWVYDAAAGTVRSQPIEIAAADGNEVVVRGGLAPGMQVVATGVHVLAPGQKVSVYQPKTAPTPASKAPAATDSVAPANPPQ</sequence>
<feature type="domain" description="CusB-like beta-barrel" evidence="7">
    <location>
        <begin position="228"/>
        <end position="284"/>
    </location>
</feature>
<evidence type="ECO:0000313" key="9">
    <source>
        <dbReference type="EMBL" id="SFU91532.1"/>
    </source>
</evidence>
<organism evidence="9 10">
    <name type="scientific">Paenacidovorax caeni</name>
    <dbReference type="NCBI Taxonomy" id="343013"/>
    <lineage>
        <taxon>Bacteria</taxon>
        <taxon>Pseudomonadati</taxon>
        <taxon>Pseudomonadota</taxon>
        <taxon>Betaproteobacteria</taxon>
        <taxon>Burkholderiales</taxon>
        <taxon>Comamonadaceae</taxon>
        <taxon>Paenacidovorax</taxon>
    </lineage>
</organism>
<dbReference type="Gene3D" id="2.40.50.100">
    <property type="match status" value="1"/>
</dbReference>
<feature type="coiled-coil region" evidence="4">
    <location>
        <begin position="159"/>
        <end position="186"/>
    </location>
</feature>
<proteinExistence type="inferred from homology"/>
<evidence type="ECO:0000256" key="2">
    <source>
        <dbReference type="ARBA" id="ARBA00009477"/>
    </source>
</evidence>
<evidence type="ECO:0000259" key="8">
    <source>
        <dbReference type="Pfam" id="PF25967"/>
    </source>
</evidence>
<feature type="compositionally biased region" description="Low complexity" evidence="5">
    <location>
        <begin position="380"/>
        <end position="394"/>
    </location>
</feature>
<evidence type="ECO:0000256" key="4">
    <source>
        <dbReference type="SAM" id="Coils"/>
    </source>
</evidence>
<dbReference type="PANTHER" id="PTHR30469">
    <property type="entry name" value="MULTIDRUG RESISTANCE PROTEIN MDTA"/>
    <property type="match status" value="1"/>
</dbReference>
<reference evidence="9 10" key="1">
    <citation type="submission" date="2016-10" db="EMBL/GenBank/DDBJ databases">
        <authorList>
            <person name="de Groot N.N."/>
        </authorList>
    </citation>
    <scope>NUCLEOTIDE SEQUENCE [LARGE SCALE GENOMIC DNA]</scope>
    <source>
        <strain evidence="9 10">R-24608</strain>
    </source>
</reference>
<evidence type="ECO:0000256" key="3">
    <source>
        <dbReference type="ARBA" id="ARBA00022448"/>
    </source>
</evidence>
<dbReference type="InterPro" id="IPR058625">
    <property type="entry name" value="MdtA-like_BSH"/>
</dbReference>
<evidence type="ECO:0000313" key="10">
    <source>
        <dbReference type="Proteomes" id="UP000183656"/>
    </source>
</evidence>
<accession>A0A1I7K2B3</accession>
<dbReference type="Gene3D" id="1.10.287.470">
    <property type="entry name" value="Helix hairpin bin"/>
    <property type="match status" value="1"/>
</dbReference>
<dbReference type="InterPro" id="IPR058792">
    <property type="entry name" value="Beta-barrel_RND_2"/>
</dbReference>
<dbReference type="PANTHER" id="PTHR30469:SF15">
    <property type="entry name" value="HLYD FAMILY OF SECRETION PROTEINS"/>
    <property type="match status" value="1"/>
</dbReference>
<keyword evidence="4" id="KW-0175">Coiled coil</keyword>
<evidence type="ECO:0000259" key="6">
    <source>
        <dbReference type="Pfam" id="PF25917"/>
    </source>
</evidence>
<evidence type="ECO:0000256" key="1">
    <source>
        <dbReference type="ARBA" id="ARBA00004196"/>
    </source>
</evidence>
<feature type="region of interest" description="Disordered" evidence="5">
    <location>
        <begin position="378"/>
        <end position="404"/>
    </location>
</feature>
<dbReference type="InterPro" id="IPR006143">
    <property type="entry name" value="RND_pump_MFP"/>
</dbReference>
<keyword evidence="3" id="KW-0813">Transport</keyword>
<feature type="domain" description="Multidrug resistance protein MdtA-like barrel-sandwich hybrid" evidence="6">
    <location>
        <begin position="87"/>
        <end position="217"/>
    </location>
</feature>
<evidence type="ECO:0000259" key="7">
    <source>
        <dbReference type="Pfam" id="PF25954"/>
    </source>
</evidence>
<dbReference type="OrthoDB" id="9806939at2"/>
<dbReference type="STRING" id="343013.SAMN04489707_103612"/>
<dbReference type="InterPro" id="IPR058627">
    <property type="entry name" value="MdtA-like_C"/>
</dbReference>
<dbReference type="EMBL" id="FPBX01000036">
    <property type="protein sequence ID" value="SFU91532.1"/>
    <property type="molecule type" value="Genomic_DNA"/>
</dbReference>
<dbReference type="AlphaFoldDB" id="A0A1I7K2B3"/>
<protein>
    <submittedName>
        <fullName evidence="9">RND family efflux transporter, MFP subunit</fullName>
    </submittedName>
</protein>
<dbReference type="Pfam" id="PF25954">
    <property type="entry name" value="Beta-barrel_RND_2"/>
    <property type="match status" value="1"/>
</dbReference>
<dbReference type="GO" id="GO:0015562">
    <property type="term" value="F:efflux transmembrane transporter activity"/>
    <property type="evidence" value="ECO:0007669"/>
    <property type="project" value="TreeGrafter"/>
</dbReference>
<comment type="subcellular location">
    <subcellularLocation>
        <location evidence="1">Cell envelope</location>
    </subcellularLocation>
</comment>
<dbReference type="Proteomes" id="UP000183656">
    <property type="component" value="Unassembled WGS sequence"/>
</dbReference>
<comment type="similarity">
    <text evidence="2">Belongs to the membrane fusion protein (MFP) (TC 8.A.1) family.</text>
</comment>
<evidence type="ECO:0000256" key="5">
    <source>
        <dbReference type="SAM" id="MobiDB-lite"/>
    </source>
</evidence>
<feature type="domain" description="Multidrug resistance protein MdtA-like C-terminal permuted SH3" evidence="8">
    <location>
        <begin position="307"/>
        <end position="365"/>
    </location>
</feature>
<gene>
    <name evidence="9" type="ORF">SAMN04489707_103612</name>
</gene>